<protein>
    <recommendedName>
        <fullName evidence="2">Type VI secretion system baseplate subunit TssK</fullName>
    </recommendedName>
</protein>
<gene>
    <name evidence="1" type="ORF">K05K4_39210</name>
</gene>
<accession>A0A1W6UCJ9</accession>
<dbReference type="RefSeq" id="WP_086047344.1">
    <property type="nucleotide sequence ID" value="NZ_CP017890.1"/>
</dbReference>
<dbReference type="Pfam" id="PF05936">
    <property type="entry name" value="T6SS_VasE"/>
    <property type="match status" value="1"/>
</dbReference>
<proteinExistence type="predicted"/>
<dbReference type="EMBL" id="CP017903">
    <property type="protein sequence ID" value="ARP20647.1"/>
    <property type="molecule type" value="Genomic_DNA"/>
</dbReference>
<evidence type="ECO:0008006" key="2">
    <source>
        <dbReference type="Google" id="ProtNLM"/>
    </source>
</evidence>
<dbReference type="InterPro" id="IPR010263">
    <property type="entry name" value="T6SS_TssK"/>
</dbReference>
<sequence>MTQYSKTAWCEGMFLRPQHFQQQERATSQEFKGLHQLGGAYKWGVWKCRVKKHALKDGLIELEHLEAVLPDMTLVNTLISNDSVSPLLIDKNTENTLVKITLPLSSVTGKNVSDVSESIVSRYVLQDIDVIDNLTGQDEETIQVAALNLELKASNDKLAGYVELPILRIKEVTPEGEVILDDEYVPPLINLLSDKVMSAYLRNVIAMTKMRADVIAQRLIKGKSASASAVDFIMLQMLNRYEAKLKHFSELDRLHPLELATTLKGYIGELATFSNKTKRVPSLLAYDHLDVSSVYSELNQILSQYLSVVLDQTATKLPLEPRQYGIQVTPLPDKRLLESCQFVLAIKADTTTDEIRRLVPAQLKFGPAEQIRDLINNQINGINVVPLSVVPRQIPYQTGYVYFEVVKKGPFWMRLKDSGGIALHLSGHFPNAELELWSINQ</sequence>
<reference evidence="1" key="1">
    <citation type="submission" date="2016-10" db="EMBL/GenBank/DDBJ databases">
        <title>The High Quality Genome of Vibrio alginolyticus K01M1.</title>
        <authorList>
            <person name="Wendling C."/>
            <person name="Chibani C.M."/>
            <person name="Hertel R."/>
            <person name="Sproer C."/>
            <person name="Bunk B."/>
            <person name="Overmann J."/>
            <person name="Roth O."/>
            <person name="Liesegang H."/>
        </authorList>
    </citation>
    <scope>NUCLEOTIDE SEQUENCE</scope>
    <source>
        <strain evidence="1">K05K4</strain>
    </source>
</reference>
<evidence type="ECO:0000313" key="1">
    <source>
        <dbReference type="EMBL" id="ARP20647.1"/>
    </source>
</evidence>
<dbReference type="PANTHER" id="PTHR35566:SF1">
    <property type="entry name" value="TYPE VI SECRETION SYSTEM BASEPLATE COMPONENT TSSK1"/>
    <property type="match status" value="1"/>
</dbReference>
<dbReference type="PANTHER" id="PTHR35566">
    <property type="entry name" value="BLR3599 PROTEIN"/>
    <property type="match status" value="1"/>
</dbReference>
<dbReference type="NCBIfam" id="TIGR03353">
    <property type="entry name" value="VI_chp_4"/>
    <property type="match status" value="1"/>
</dbReference>
<dbReference type="AlphaFoldDB" id="A0A1W6UCJ9"/>
<organism evidence="1">
    <name type="scientific">Vibrio alginolyticus</name>
    <dbReference type="NCBI Taxonomy" id="663"/>
    <lineage>
        <taxon>Bacteria</taxon>
        <taxon>Pseudomonadati</taxon>
        <taxon>Pseudomonadota</taxon>
        <taxon>Gammaproteobacteria</taxon>
        <taxon>Vibrionales</taxon>
        <taxon>Vibrionaceae</taxon>
        <taxon>Vibrio</taxon>
    </lineage>
</organism>
<name>A0A1W6UCJ9_VIBAL</name>